<protein>
    <submittedName>
        <fullName evidence="1">Minor outer capsid protein</fullName>
    </submittedName>
</protein>
<sequence>MSGTLAPPGCSVPFCSPGSRGLTRSDVLALILSFNPVSRSDVEDLSRRLSLLQSSYDALFEEVLRLRVRVDMIYNSFSESLSGLGDRVTKLERGVSLIKTVRAPLHVTDGELTLFG</sequence>
<reference evidence="1" key="1">
    <citation type="journal article" date="2005" name="Virus Genes">
        <title>The goose reovirus genome segment encoding the minor outer capsid protein, sigma1/sigmaC, is bicistronic and shares structural similarities with its counterpart in Muscovy duck reovirus.</title>
        <authorList>
            <person name="Banyai K."/>
            <person name="Palya V."/>
            <person name="Benko M."/>
            <person name="Bene J."/>
            <person name="Havasi V."/>
            <person name="Melegh B."/>
            <person name="Szucs G."/>
        </authorList>
    </citation>
    <scope>NUCLEOTIDE SEQUENCE</scope>
    <source>
        <strain evidence="1">D15/99</strain>
    </source>
</reference>
<proteinExistence type="predicted"/>
<gene>
    <name evidence="1" type="primary">sigma C</name>
</gene>
<evidence type="ECO:0000313" key="1">
    <source>
        <dbReference type="EMBL" id="CAG30718.1"/>
    </source>
</evidence>
<organism evidence="1">
    <name type="scientific">Goose reovirus</name>
    <dbReference type="NCBI Taxonomy" id="198038"/>
    <lineage>
        <taxon>Viruses</taxon>
        <taxon>Riboviria</taxon>
        <taxon>Orthornavirae</taxon>
        <taxon>Duplornaviricota</taxon>
        <taxon>Resentoviricetes</taxon>
        <taxon>Reovirales</taxon>
        <taxon>Spinareoviridae</taxon>
        <taxon>Orthoreovirus</taxon>
        <taxon>Orthoreovirus avis</taxon>
        <taxon>Avian orthoreovirus</taxon>
    </lineage>
</organism>
<name>Q5ZMX2_9REOV</name>
<dbReference type="EMBL" id="AJ717736">
    <property type="protein sequence ID" value="CAG30718.1"/>
    <property type="molecule type" value="Genomic_RNA"/>
</dbReference>
<accession>Q5ZMX2</accession>